<dbReference type="EMBL" id="JBANRG010000055">
    <property type="protein sequence ID" value="KAK7443263.1"/>
    <property type="molecule type" value="Genomic_DNA"/>
</dbReference>
<dbReference type="PANTHER" id="PTHR46300">
    <property type="entry name" value="P450, PUTATIVE (EUROFUNG)-RELATED-RELATED"/>
    <property type="match status" value="1"/>
</dbReference>
<evidence type="ECO:0000256" key="6">
    <source>
        <dbReference type="ARBA" id="ARBA00023002"/>
    </source>
</evidence>
<evidence type="ECO:0000256" key="8">
    <source>
        <dbReference type="ARBA" id="ARBA00023033"/>
    </source>
</evidence>
<evidence type="ECO:0000256" key="2">
    <source>
        <dbReference type="ARBA" id="ARBA00005179"/>
    </source>
</evidence>
<reference evidence="10 11" key="1">
    <citation type="submission" date="2024-01" db="EMBL/GenBank/DDBJ databases">
        <title>A draft genome for the cacao thread blight pathogen Marasmiellus scandens.</title>
        <authorList>
            <person name="Baruah I.K."/>
            <person name="Leung J."/>
            <person name="Bukari Y."/>
            <person name="Amoako-Attah I."/>
            <person name="Meinhardt L.W."/>
            <person name="Bailey B.A."/>
            <person name="Cohen S.P."/>
        </authorList>
    </citation>
    <scope>NUCLEOTIDE SEQUENCE [LARGE SCALE GENOMIC DNA]</scope>
    <source>
        <strain evidence="10 11">GH-19</strain>
    </source>
</reference>
<dbReference type="PROSITE" id="PS00086">
    <property type="entry name" value="CYTOCHROME_P450"/>
    <property type="match status" value="1"/>
</dbReference>
<dbReference type="SUPFAM" id="SSF48264">
    <property type="entry name" value="Cytochrome P450"/>
    <property type="match status" value="1"/>
</dbReference>
<comment type="similarity">
    <text evidence="3 9">Belongs to the cytochrome P450 family.</text>
</comment>
<keyword evidence="7 9" id="KW-0408">Iron</keyword>
<keyword evidence="4 9" id="KW-0349">Heme</keyword>
<dbReference type="InterPro" id="IPR036396">
    <property type="entry name" value="Cyt_P450_sf"/>
</dbReference>
<protein>
    <recommendedName>
        <fullName evidence="12">Cytochrome P450</fullName>
    </recommendedName>
</protein>
<dbReference type="PRINTS" id="PR00463">
    <property type="entry name" value="EP450I"/>
</dbReference>
<gene>
    <name evidence="10" type="ORF">VKT23_015860</name>
</gene>
<comment type="caution">
    <text evidence="10">The sequence shown here is derived from an EMBL/GenBank/DDBJ whole genome shotgun (WGS) entry which is preliminary data.</text>
</comment>
<dbReference type="InterPro" id="IPR002401">
    <property type="entry name" value="Cyt_P450_E_grp-I"/>
</dbReference>
<organism evidence="10 11">
    <name type="scientific">Marasmiellus scandens</name>
    <dbReference type="NCBI Taxonomy" id="2682957"/>
    <lineage>
        <taxon>Eukaryota</taxon>
        <taxon>Fungi</taxon>
        <taxon>Dikarya</taxon>
        <taxon>Basidiomycota</taxon>
        <taxon>Agaricomycotina</taxon>
        <taxon>Agaricomycetes</taxon>
        <taxon>Agaricomycetidae</taxon>
        <taxon>Agaricales</taxon>
        <taxon>Marasmiineae</taxon>
        <taxon>Omphalotaceae</taxon>
        <taxon>Marasmiellus</taxon>
    </lineage>
</organism>
<dbReference type="InterPro" id="IPR050364">
    <property type="entry name" value="Cytochrome_P450_fung"/>
</dbReference>
<evidence type="ECO:0000256" key="5">
    <source>
        <dbReference type="ARBA" id="ARBA00022723"/>
    </source>
</evidence>
<keyword evidence="11" id="KW-1185">Reference proteome</keyword>
<keyword evidence="6 9" id="KW-0560">Oxidoreductase</keyword>
<comment type="cofactor">
    <cofactor evidence="1">
        <name>heme</name>
        <dbReference type="ChEBI" id="CHEBI:30413"/>
    </cofactor>
</comment>
<evidence type="ECO:0000313" key="10">
    <source>
        <dbReference type="EMBL" id="KAK7443263.1"/>
    </source>
</evidence>
<evidence type="ECO:0000256" key="7">
    <source>
        <dbReference type="ARBA" id="ARBA00023004"/>
    </source>
</evidence>
<proteinExistence type="inferred from homology"/>
<dbReference type="InterPro" id="IPR001128">
    <property type="entry name" value="Cyt_P450"/>
</dbReference>
<comment type="pathway">
    <text evidence="2">Secondary metabolite biosynthesis.</text>
</comment>
<dbReference type="Proteomes" id="UP001498398">
    <property type="component" value="Unassembled WGS sequence"/>
</dbReference>
<evidence type="ECO:0000256" key="1">
    <source>
        <dbReference type="ARBA" id="ARBA00001971"/>
    </source>
</evidence>
<dbReference type="Gene3D" id="1.10.630.10">
    <property type="entry name" value="Cytochrome P450"/>
    <property type="match status" value="1"/>
</dbReference>
<keyword evidence="5 9" id="KW-0479">Metal-binding</keyword>
<evidence type="ECO:0000256" key="4">
    <source>
        <dbReference type="ARBA" id="ARBA00022617"/>
    </source>
</evidence>
<dbReference type="Pfam" id="PF00067">
    <property type="entry name" value="p450"/>
    <property type="match status" value="1"/>
</dbReference>
<evidence type="ECO:0008006" key="12">
    <source>
        <dbReference type="Google" id="ProtNLM"/>
    </source>
</evidence>
<evidence type="ECO:0000313" key="11">
    <source>
        <dbReference type="Proteomes" id="UP001498398"/>
    </source>
</evidence>
<evidence type="ECO:0000256" key="9">
    <source>
        <dbReference type="RuleBase" id="RU000461"/>
    </source>
</evidence>
<keyword evidence="8 9" id="KW-0503">Monooxygenase</keyword>
<dbReference type="PANTHER" id="PTHR46300:SF1">
    <property type="entry name" value="P450, PUTATIVE (EUROFUNG)-RELATED"/>
    <property type="match status" value="1"/>
</dbReference>
<name>A0ABR1IWX8_9AGAR</name>
<dbReference type="InterPro" id="IPR017972">
    <property type="entry name" value="Cyt_P450_CS"/>
</dbReference>
<accession>A0ABR1IWX8</accession>
<sequence length="375" mass="42176">MEKEGAALADRPLSIAAGETLSGGMRTLLVGEGPQLKKLRRALHARLQEKVASDYEPIQLDNAKNVVLDILKAPKHHQDHGKRYAASVIMSLTYGKTTPTSYFDPEVQKVNLCLARLGAAARLGAYLVDSFPILKYFPGYLSQLKAFHREELDLFRSQLDAVRAKMGRGEDVQPCFAKYLIENQTQYDLSDNETAYLAGSMFGAGSDTTAAAISIVIMAAATHPDTQIKVQEELDRVIGLERYPTFADQASLPFTTAFFLETYRWSIFRDPEVFPNPDIFDPQRWISDKGRIREDMKNFNFGFGRRVCVGHHVANRSVFINTALILWAFRISEDRSSPIDTMALTNSANVHPLPFKVNFEPRQDPRNIKRLFDGN</sequence>
<evidence type="ECO:0000256" key="3">
    <source>
        <dbReference type="ARBA" id="ARBA00010617"/>
    </source>
</evidence>